<proteinExistence type="predicted"/>
<dbReference type="Proteomes" id="UP000277498">
    <property type="component" value="Unassembled WGS sequence"/>
</dbReference>
<dbReference type="AlphaFoldDB" id="A0A3P5XIN4"/>
<keyword evidence="2" id="KW-1185">Reference proteome</keyword>
<reference evidence="1 2" key="1">
    <citation type="submission" date="2018-11" db="EMBL/GenBank/DDBJ databases">
        <authorList>
            <person name="Criscuolo A."/>
        </authorList>
    </citation>
    <scope>NUCLEOTIDE SEQUENCE [LARGE SCALE GENOMIC DNA]</scope>
    <source>
        <strain evidence="1">ACIP111625</strain>
    </source>
</reference>
<evidence type="ECO:0000313" key="1">
    <source>
        <dbReference type="EMBL" id="VDC31440.1"/>
    </source>
</evidence>
<protein>
    <submittedName>
        <fullName evidence="1">Uncharacterized protein</fullName>
    </submittedName>
</protein>
<organism evidence="1 2">
    <name type="scientific">Pseudogemmobacter humi</name>
    <dbReference type="NCBI Taxonomy" id="2483812"/>
    <lineage>
        <taxon>Bacteria</taxon>
        <taxon>Pseudomonadati</taxon>
        <taxon>Pseudomonadota</taxon>
        <taxon>Alphaproteobacteria</taxon>
        <taxon>Rhodobacterales</taxon>
        <taxon>Paracoccaceae</taxon>
        <taxon>Pseudogemmobacter</taxon>
    </lineage>
</organism>
<gene>
    <name evidence="1" type="ORF">XINFAN_02893</name>
</gene>
<dbReference type="EMBL" id="UXAW01000084">
    <property type="protein sequence ID" value="VDC31440.1"/>
    <property type="molecule type" value="Genomic_DNA"/>
</dbReference>
<evidence type="ECO:0000313" key="2">
    <source>
        <dbReference type="Proteomes" id="UP000277498"/>
    </source>
</evidence>
<sequence>MLGFGLSLWSAAQMVAAKPAPQIALVAPGANAAWVSPDGKMLLVIAKGAADA</sequence>
<accession>A0A3P5XIN4</accession>
<name>A0A3P5XIN4_9RHOB</name>